<dbReference type="STRING" id="6336.A0A0V0RN38"/>
<sequence>MLLTAPSNSIDTCHEASVSESVKLARKPVLLVGQAQYWASGPGAPAGPGGPRLPGFPFFPGGPGGPAGPGSPRIPGIPSFPRRPKGPR</sequence>
<dbReference type="Proteomes" id="UP000054630">
    <property type="component" value="Unassembled WGS sequence"/>
</dbReference>
<gene>
    <name evidence="2" type="ORF">T07_14443</name>
</gene>
<accession>A0A0V0RN38</accession>
<evidence type="ECO:0000256" key="1">
    <source>
        <dbReference type="SAM" id="MobiDB-lite"/>
    </source>
</evidence>
<comment type="caution">
    <text evidence="2">The sequence shown here is derived from an EMBL/GenBank/DDBJ whole genome shotgun (WGS) entry which is preliminary data.</text>
</comment>
<organism evidence="2 3">
    <name type="scientific">Trichinella nelsoni</name>
    <dbReference type="NCBI Taxonomy" id="6336"/>
    <lineage>
        <taxon>Eukaryota</taxon>
        <taxon>Metazoa</taxon>
        <taxon>Ecdysozoa</taxon>
        <taxon>Nematoda</taxon>
        <taxon>Enoplea</taxon>
        <taxon>Dorylaimia</taxon>
        <taxon>Trichinellida</taxon>
        <taxon>Trichinellidae</taxon>
        <taxon>Trichinella</taxon>
    </lineage>
</organism>
<keyword evidence="3" id="KW-1185">Reference proteome</keyword>
<reference evidence="2 3" key="1">
    <citation type="submission" date="2015-01" db="EMBL/GenBank/DDBJ databases">
        <title>Evolution of Trichinella species and genotypes.</title>
        <authorList>
            <person name="Korhonen P.K."/>
            <person name="Edoardo P."/>
            <person name="Giuseppe L.R."/>
            <person name="Gasser R.B."/>
        </authorList>
    </citation>
    <scope>NUCLEOTIDE SEQUENCE [LARGE SCALE GENOMIC DNA]</scope>
    <source>
        <strain evidence="2">ISS37</strain>
    </source>
</reference>
<feature type="region of interest" description="Disordered" evidence="1">
    <location>
        <begin position="42"/>
        <end position="88"/>
    </location>
</feature>
<dbReference type="OrthoDB" id="10442202at2759"/>
<evidence type="ECO:0000313" key="3">
    <source>
        <dbReference type="Proteomes" id="UP000054630"/>
    </source>
</evidence>
<dbReference type="EMBL" id="JYDL01000120">
    <property type="protein sequence ID" value="KRX15892.1"/>
    <property type="molecule type" value="Genomic_DNA"/>
</dbReference>
<name>A0A0V0RN38_9BILA</name>
<proteinExistence type="predicted"/>
<evidence type="ECO:0008006" key="4">
    <source>
        <dbReference type="Google" id="ProtNLM"/>
    </source>
</evidence>
<feature type="compositionally biased region" description="Low complexity" evidence="1">
    <location>
        <begin position="70"/>
        <end position="80"/>
    </location>
</feature>
<dbReference type="AlphaFoldDB" id="A0A0V0RN38"/>
<protein>
    <recommendedName>
        <fullName evidence="4">Accumulation-associated protein</fullName>
    </recommendedName>
</protein>
<evidence type="ECO:0000313" key="2">
    <source>
        <dbReference type="EMBL" id="KRX15892.1"/>
    </source>
</evidence>